<accession>A0A3A4JYT4</accession>
<dbReference type="OrthoDB" id="4629613at2"/>
<dbReference type="Gene3D" id="1.10.530.10">
    <property type="match status" value="1"/>
</dbReference>
<feature type="region of interest" description="Disordered" evidence="2">
    <location>
        <begin position="185"/>
        <end position="256"/>
    </location>
</feature>
<dbReference type="Pfam" id="PF01464">
    <property type="entry name" value="SLT"/>
    <property type="match status" value="1"/>
</dbReference>
<dbReference type="InterPro" id="IPR008258">
    <property type="entry name" value="Transglycosylase_SLT_dom_1"/>
</dbReference>
<feature type="compositionally biased region" description="Low complexity" evidence="2">
    <location>
        <begin position="188"/>
        <end position="214"/>
    </location>
</feature>
<gene>
    <name evidence="4" type="ORF">D5S18_09240</name>
</gene>
<dbReference type="SUPFAM" id="SSF53955">
    <property type="entry name" value="Lysozyme-like"/>
    <property type="match status" value="1"/>
</dbReference>
<sequence length="372" mass="38370">MALTIPDIEQWNPQALATAGTHAKTVYEKLDGAEQKGITDTQGLNWNGAAGNAAAERMNTEKTRASEVSKALQELETAFTSQVDNLANAKSKVLQLRDQARGDSAHPGLEVLPNGTVSAAARIARLGPDASDKVVLQEELAAAQWEHQITNALAEAEKVATAAQTAVSTAAGKLDAAYGGLGDPKSVAPAPNTRTAPTAVTTSAATSESKSSYSTGGGGSQHHGSSGGSGYGAPSGGGVPSSGRVSTAPLPAPTGDMADWIRKAKEELIKMGYSPDQIDERALALIIEKESGGNPLIVNEWDSNWVAGHPSKGLMQTIDSTFDAYKADGHGNIFDPVDNIIAGTRYAIATYGSLSNVPGVVAVDSGQAYQGY</sequence>
<proteinExistence type="predicted"/>
<dbReference type="CDD" id="cd13402">
    <property type="entry name" value="LT_TF-like"/>
    <property type="match status" value="1"/>
</dbReference>
<dbReference type="InterPro" id="IPR023346">
    <property type="entry name" value="Lysozyme-like_dom_sf"/>
</dbReference>
<dbReference type="RefSeq" id="WP_120039411.1">
    <property type="nucleotide sequence ID" value="NZ_QZFU01000016.1"/>
</dbReference>
<dbReference type="Proteomes" id="UP000266677">
    <property type="component" value="Unassembled WGS sequence"/>
</dbReference>
<evidence type="ECO:0000313" key="4">
    <source>
        <dbReference type="EMBL" id="RJO76485.1"/>
    </source>
</evidence>
<reference evidence="4 5" key="1">
    <citation type="submission" date="2018-09" db="EMBL/GenBank/DDBJ databases">
        <title>YIM PH21274 draft genome.</title>
        <authorList>
            <person name="Miao C."/>
        </authorList>
    </citation>
    <scope>NUCLEOTIDE SEQUENCE [LARGE SCALE GENOMIC DNA]</scope>
    <source>
        <strain evidence="4 5">YIM PH 21724</strain>
    </source>
</reference>
<dbReference type="AlphaFoldDB" id="A0A3A4JYT4"/>
<organism evidence="4 5">
    <name type="scientific">Nocardia panacis</name>
    <dbReference type="NCBI Taxonomy" id="2340916"/>
    <lineage>
        <taxon>Bacteria</taxon>
        <taxon>Bacillati</taxon>
        <taxon>Actinomycetota</taxon>
        <taxon>Actinomycetes</taxon>
        <taxon>Mycobacteriales</taxon>
        <taxon>Nocardiaceae</taxon>
        <taxon>Nocardia</taxon>
    </lineage>
</organism>
<name>A0A3A4JYT4_9NOCA</name>
<keyword evidence="1" id="KW-0175">Coiled coil</keyword>
<evidence type="ECO:0000259" key="3">
    <source>
        <dbReference type="Pfam" id="PF01464"/>
    </source>
</evidence>
<feature type="coiled-coil region" evidence="1">
    <location>
        <begin position="58"/>
        <end position="92"/>
    </location>
</feature>
<feature type="domain" description="Transglycosylase SLT" evidence="3">
    <location>
        <begin position="271"/>
        <end position="355"/>
    </location>
</feature>
<feature type="compositionally biased region" description="Gly residues" evidence="2">
    <location>
        <begin position="215"/>
        <end position="240"/>
    </location>
</feature>
<dbReference type="EMBL" id="QZFU01000016">
    <property type="protein sequence ID" value="RJO76485.1"/>
    <property type="molecule type" value="Genomic_DNA"/>
</dbReference>
<comment type="caution">
    <text evidence="4">The sequence shown here is derived from an EMBL/GenBank/DDBJ whole genome shotgun (WGS) entry which is preliminary data.</text>
</comment>
<protein>
    <recommendedName>
        <fullName evidence="3">Transglycosylase SLT domain-containing protein</fullName>
    </recommendedName>
</protein>
<evidence type="ECO:0000313" key="5">
    <source>
        <dbReference type="Proteomes" id="UP000266677"/>
    </source>
</evidence>
<evidence type="ECO:0000256" key="1">
    <source>
        <dbReference type="SAM" id="Coils"/>
    </source>
</evidence>
<keyword evidence="5" id="KW-1185">Reference proteome</keyword>
<evidence type="ECO:0000256" key="2">
    <source>
        <dbReference type="SAM" id="MobiDB-lite"/>
    </source>
</evidence>